<name>X1U7Y1_9ZZZZ</name>
<proteinExistence type="predicted"/>
<reference evidence="1" key="1">
    <citation type="journal article" date="2014" name="Front. Microbiol.">
        <title>High frequency of phylogenetically diverse reductive dehalogenase-homologous genes in deep subseafloor sedimentary metagenomes.</title>
        <authorList>
            <person name="Kawai M."/>
            <person name="Futagami T."/>
            <person name="Toyoda A."/>
            <person name="Takaki Y."/>
            <person name="Nishi S."/>
            <person name="Hori S."/>
            <person name="Arai W."/>
            <person name="Tsubouchi T."/>
            <person name="Morono Y."/>
            <person name="Uchiyama I."/>
            <person name="Ito T."/>
            <person name="Fujiyama A."/>
            <person name="Inagaki F."/>
            <person name="Takami H."/>
        </authorList>
    </citation>
    <scope>NUCLEOTIDE SEQUENCE</scope>
    <source>
        <strain evidence="1">Expedition CK06-06</strain>
    </source>
</reference>
<feature type="non-terminal residue" evidence="1">
    <location>
        <position position="251"/>
    </location>
</feature>
<feature type="non-terminal residue" evidence="1">
    <location>
        <position position="1"/>
    </location>
</feature>
<dbReference type="EMBL" id="BARW01029823">
    <property type="protein sequence ID" value="GAJ13663.1"/>
    <property type="molecule type" value="Genomic_DNA"/>
</dbReference>
<dbReference type="SUPFAM" id="SSF48371">
    <property type="entry name" value="ARM repeat"/>
    <property type="match status" value="1"/>
</dbReference>
<gene>
    <name evidence="1" type="ORF">S12H4_47835</name>
</gene>
<organism evidence="1">
    <name type="scientific">marine sediment metagenome</name>
    <dbReference type="NCBI Taxonomy" id="412755"/>
    <lineage>
        <taxon>unclassified sequences</taxon>
        <taxon>metagenomes</taxon>
        <taxon>ecological metagenomes</taxon>
    </lineage>
</organism>
<comment type="caution">
    <text evidence="1">The sequence shown here is derived from an EMBL/GenBank/DDBJ whole genome shotgun (WGS) entry which is preliminary data.</text>
</comment>
<sequence length="251" mass="28611">VDGSYWDGSALLAEEFRLLTDIDSGVSRNQIVDRIAWRNKTFSPFYIARTLIELPDSLVSSEDLLKIYNILCSDIEDSLSILPPRPVRVAFTDSYSPPISNVPELVRHLLHNRNKEVRQGSLEAVGILAIEGVGSLVPLFCSQDGIDRLPTYLQITAEQQRLAALWVLAEIDAKPLRDIIDNIFNRYVKDNAPRREHFLMFEYGRQICRRILEMGNTSGLTSTVPKYDIPSRQPYRLERFTDKFNPGPAFL</sequence>
<accession>X1U7Y1</accession>
<dbReference type="AlphaFoldDB" id="X1U7Y1"/>
<evidence type="ECO:0000313" key="1">
    <source>
        <dbReference type="EMBL" id="GAJ13663.1"/>
    </source>
</evidence>
<evidence type="ECO:0008006" key="2">
    <source>
        <dbReference type="Google" id="ProtNLM"/>
    </source>
</evidence>
<dbReference type="InterPro" id="IPR016024">
    <property type="entry name" value="ARM-type_fold"/>
</dbReference>
<protein>
    <recommendedName>
        <fullName evidence="2">HEAT repeat domain-containing protein</fullName>
    </recommendedName>
</protein>